<evidence type="ECO:0000256" key="3">
    <source>
        <dbReference type="PROSITE-ProRule" id="PRU00339"/>
    </source>
</evidence>
<dbReference type="OrthoDB" id="310386at2759"/>
<evidence type="ECO:0008006" key="6">
    <source>
        <dbReference type="Google" id="ProtNLM"/>
    </source>
</evidence>
<evidence type="ECO:0000256" key="2">
    <source>
        <dbReference type="ARBA" id="ARBA00022803"/>
    </source>
</evidence>
<dbReference type="InterPro" id="IPR019734">
    <property type="entry name" value="TPR_rpt"/>
</dbReference>
<gene>
    <name evidence="4" type="ORF">PSON_ATCC_30995.1.T5350001</name>
</gene>
<evidence type="ECO:0000313" key="4">
    <source>
        <dbReference type="EMBL" id="CAD8131391.1"/>
    </source>
</evidence>
<dbReference type="EMBL" id="CAJJDN010000535">
    <property type="protein sequence ID" value="CAD8131391.1"/>
    <property type="molecule type" value="Genomic_DNA"/>
</dbReference>
<proteinExistence type="predicted"/>
<dbReference type="InterPro" id="IPR051685">
    <property type="entry name" value="Ycf3/AcsC/BcsC/TPR_MFPF"/>
</dbReference>
<keyword evidence="2 3" id="KW-0802">TPR repeat</keyword>
<evidence type="ECO:0000313" key="5">
    <source>
        <dbReference type="Proteomes" id="UP000692954"/>
    </source>
</evidence>
<feature type="repeat" description="TPR" evidence="3">
    <location>
        <begin position="40"/>
        <end position="73"/>
    </location>
</feature>
<name>A0A8S1RRC0_9CILI</name>
<dbReference type="PANTHER" id="PTHR44943">
    <property type="entry name" value="CELLULOSE SYNTHASE OPERON PROTEIN C"/>
    <property type="match status" value="1"/>
</dbReference>
<keyword evidence="5" id="KW-1185">Reference proteome</keyword>
<dbReference type="PROSITE" id="PS50005">
    <property type="entry name" value="TPR"/>
    <property type="match status" value="3"/>
</dbReference>
<dbReference type="AlphaFoldDB" id="A0A8S1RRC0"/>
<dbReference type="Pfam" id="PF00515">
    <property type="entry name" value="TPR_1"/>
    <property type="match status" value="4"/>
</dbReference>
<reference evidence="4" key="1">
    <citation type="submission" date="2021-01" db="EMBL/GenBank/DDBJ databases">
        <authorList>
            <consortium name="Genoscope - CEA"/>
            <person name="William W."/>
        </authorList>
    </citation>
    <scope>NUCLEOTIDE SEQUENCE</scope>
</reference>
<dbReference type="SMART" id="SM00028">
    <property type="entry name" value="TPR"/>
    <property type="match status" value="5"/>
</dbReference>
<dbReference type="Proteomes" id="UP000692954">
    <property type="component" value="Unassembled WGS sequence"/>
</dbReference>
<evidence type="ECO:0000256" key="1">
    <source>
        <dbReference type="ARBA" id="ARBA00022737"/>
    </source>
</evidence>
<protein>
    <recommendedName>
        <fullName evidence="6">Tetratricopeptide repeat protein</fullName>
    </recommendedName>
</protein>
<comment type="caution">
    <text evidence="4">The sequence shown here is derived from an EMBL/GenBank/DDBJ whole genome shotgun (WGS) entry which is preliminary data.</text>
</comment>
<sequence length="219" mass="25582">MEPKLIQENDQINSGLQRNIKIIEINQENNEQKQGNIEEAEKLFKQGEALHNLQKYQEAIDCYDKAIQINSKYEIAWNNKGSALRKLQQYQEAIDCYDKAIQINQKYDIAWNNKGSALRKLQKYYEAIDCYDKAIQINSKYNIAWNNKGYSLHQLKKYKDAIVCYDQRLSICPDPVTLKLKADSLFELGNKREAKLCYITALEKGSNEKDFIKKQLSKL</sequence>
<feature type="repeat" description="TPR" evidence="3">
    <location>
        <begin position="108"/>
        <end position="141"/>
    </location>
</feature>
<dbReference type="PANTHER" id="PTHR44943:SF4">
    <property type="entry name" value="TPR REPEAT-CONTAINING PROTEIN MJ0798"/>
    <property type="match status" value="1"/>
</dbReference>
<keyword evidence="1" id="KW-0677">Repeat</keyword>
<organism evidence="4 5">
    <name type="scientific">Paramecium sonneborni</name>
    <dbReference type="NCBI Taxonomy" id="65129"/>
    <lineage>
        <taxon>Eukaryota</taxon>
        <taxon>Sar</taxon>
        <taxon>Alveolata</taxon>
        <taxon>Ciliophora</taxon>
        <taxon>Intramacronucleata</taxon>
        <taxon>Oligohymenophorea</taxon>
        <taxon>Peniculida</taxon>
        <taxon>Parameciidae</taxon>
        <taxon>Paramecium</taxon>
    </lineage>
</organism>
<accession>A0A8S1RRC0</accession>
<feature type="repeat" description="TPR" evidence="3">
    <location>
        <begin position="74"/>
        <end position="107"/>
    </location>
</feature>